<dbReference type="InterPro" id="IPR025711">
    <property type="entry name" value="PepSY"/>
</dbReference>
<evidence type="ECO:0000313" key="4">
    <source>
        <dbReference type="Proteomes" id="UP000095042"/>
    </source>
</evidence>
<feature type="chain" id="PRO_5009139220" description="PepSY domain-containing protein" evidence="1">
    <location>
        <begin position="23"/>
        <end position="92"/>
    </location>
</feature>
<protein>
    <recommendedName>
        <fullName evidence="2">PepSY domain-containing protein</fullName>
    </recommendedName>
</protein>
<dbReference type="RefSeq" id="WP_069623544.1">
    <property type="nucleotide sequence ID" value="NZ_LPWD01000136.1"/>
</dbReference>
<comment type="caution">
    <text evidence="3">The sequence shown here is derived from an EMBL/GenBank/DDBJ whole genome shotgun (WGS) entry which is preliminary data.</text>
</comment>
<evidence type="ECO:0000313" key="3">
    <source>
        <dbReference type="EMBL" id="ODS03255.1"/>
    </source>
</evidence>
<name>A0A1E3WBS8_9HYPH</name>
<organism evidence="3 4">
    <name type="scientific">Methyloceanibacter marginalis</name>
    <dbReference type="NCBI Taxonomy" id="1774971"/>
    <lineage>
        <taxon>Bacteria</taxon>
        <taxon>Pseudomonadati</taxon>
        <taxon>Pseudomonadota</taxon>
        <taxon>Alphaproteobacteria</taxon>
        <taxon>Hyphomicrobiales</taxon>
        <taxon>Hyphomicrobiaceae</taxon>
        <taxon>Methyloceanibacter</taxon>
    </lineage>
</organism>
<feature type="signal peptide" evidence="1">
    <location>
        <begin position="1"/>
        <end position="22"/>
    </location>
</feature>
<dbReference type="AlphaFoldDB" id="A0A1E3WBS8"/>
<dbReference type="EMBL" id="LPWD01000136">
    <property type="protein sequence ID" value="ODS03255.1"/>
    <property type="molecule type" value="Genomic_DNA"/>
</dbReference>
<feature type="domain" description="PepSY" evidence="2">
    <location>
        <begin position="12"/>
        <end position="87"/>
    </location>
</feature>
<keyword evidence="4" id="KW-1185">Reference proteome</keyword>
<keyword evidence="1" id="KW-0732">Signal</keyword>
<evidence type="ECO:0000259" key="2">
    <source>
        <dbReference type="Pfam" id="PF13670"/>
    </source>
</evidence>
<proteinExistence type="predicted"/>
<reference evidence="3 4" key="1">
    <citation type="journal article" date="2016" name="Environ. Microbiol.">
        <title>New Methyloceanibacter diversity from North Sea sediments includes methanotroph containing solely the soluble methane monooxygenase.</title>
        <authorList>
            <person name="Vekeman B."/>
            <person name="Kerckhof F.M."/>
            <person name="Cremers G."/>
            <person name="de Vos P."/>
            <person name="Vandamme P."/>
            <person name="Boon N."/>
            <person name="Op den Camp H.J."/>
            <person name="Heylen K."/>
        </authorList>
    </citation>
    <scope>NUCLEOTIDE SEQUENCE [LARGE SCALE GENOMIC DNA]</scope>
    <source>
        <strain evidence="3 4">R-67177</strain>
    </source>
</reference>
<dbReference type="Pfam" id="PF13670">
    <property type="entry name" value="PepSY_2"/>
    <property type="match status" value="1"/>
</dbReference>
<evidence type="ECO:0000256" key="1">
    <source>
        <dbReference type="SAM" id="SignalP"/>
    </source>
</evidence>
<sequence>MRKFFIPTLLGLSMLAAMPALADWDGAQRLNVPQDQWLAPAEIADKLSAQGYKVDEIEADDGAYEVELTKNGTRMEAHVHPATGEILVGYDD</sequence>
<dbReference type="Proteomes" id="UP000095042">
    <property type="component" value="Unassembled WGS sequence"/>
</dbReference>
<dbReference type="OrthoDB" id="7365433at2"/>
<accession>A0A1E3WBS8</accession>
<gene>
    <name evidence="3" type="ORF">AUC71_10605</name>
</gene>